<keyword evidence="1" id="KW-0812">Transmembrane</keyword>
<dbReference type="Pfam" id="PF19762">
    <property type="entry name" value="DUF6249"/>
    <property type="match status" value="1"/>
</dbReference>
<evidence type="ECO:0000259" key="2">
    <source>
        <dbReference type="Pfam" id="PF19762"/>
    </source>
</evidence>
<proteinExistence type="predicted"/>
<dbReference type="Proteomes" id="UP001595617">
    <property type="component" value="Unassembled WGS sequence"/>
</dbReference>
<sequence>MWSQHVSPPVRWFGARVRYGLTLLFAVVGLGLQSVPAVADQQGGISATDVYPTGQPVRIEPLIPNDGAAQSSQNTELSAPIREAIARSSNDVAFSMLIPLFGIIFLFGGPVLVVIVVAVLHYRSKARRTELRAQIILKALEAGRELPDALLPGDEVVAENNNLRRGVRNIGLGFAVLLPLGMLAGFDVGSLGFIPMSIGVAQVCLWRWVDRSTEQG</sequence>
<keyword evidence="4" id="KW-1185">Reference proteome</keyword>
<dbReference type="RefSeq" id="WP_380694048.1">
    <property type="nucleotide sequence ID" value="NZ_JBHRYR010000002.1"/>
</dbReference>
<evidence type="ECO:0000313" key="3">
    <source>
        <dbReference type="EMBL" id="MFC3852185.1"/>
    </source>
</evidence>
<feature type="domain" description="DUF6249" evidence="2">
    <location>
        <begin position="101"/>
        <end position="208"/>
    </location>
</feature>
<comment type="caution">
    <text evidence="3">The sequence shown here is derived from an EMBL/GenBank/DDBJ whole genome shotgun (WGS) entry which is preliminary data.</text>
</comment>
<organism evidence="3 4">
    <name type="scientific">Saccharospirillum mangrovi</name>
    <dbReference type="NCBI Taxonomy" id="2161747"/>
    <lineage>
        <taxon>Bacteria</taxon>
        <taxon>Pseudomonadati</taxon>
        <taxon>Pseudomonadota</taxon>
        <taxon>Gammaproteobacteria</taxon>
        <taxon>Oceanospirillales</taxon>
        <taxon>Saccharospirillaceae</taxon>
        <taxon>Saccharospirillum</taxon>
    </lineage>
</organism>
<gene>
    <name evidence="3" type="ORF">ACFOOG_04990</name>
</gene>
<feature type="transmembrane region" description="Helical" evidence="1">
    <location>
        <begin position="169"/>
        <end position="186"/>
    </location>
</feature>
<dbReference type="InterPro" id="IPR046216">
    <property type="entry name" value="DUF6249"/>
</dbReference>
<keyword evidence="1" id="KW-1133">Transmembrane helix</keyword>
<evidence type="ECO:0000313" key="4">
    <source>
        <dbReference type="Proteomes" id="UP001595617"/>
    </source>
</evidence>
<dbReference type="EMBL" id="JBHRYR010000002">
    <property type="protein sequence ID" value="MFC3852185.1"/>
    <property type="molecule type" value="Genomic_DNA"/>
</dbReference>
<keyword evidence="1" id="KW-0472">Membrane</keyword>
<name>A0ABV7ZVE9_9GAMM</name>
<reference evidence="4" key="1">
    <citation type="journal article" date="2019" name="Int. J. Syst. Evol. Microbiol.">
        <title>The Global Catalogue of Microorganisms (GCM) 10K type strain sequencing project: providing services to taxonomists for standard genome sequencing and annotation.</title>
        <authorList>
            <consortium name="The Broad Institute Genomics Platform"/>
            <consortium name="The Broad Institute Genome Sequencing Center for Infectious Disease"/>
            <person name="Wu L."/>
            <person name="Ma J."/>
        </authorList>
    </citation>
    <scope>NUCLEOTIDE SEQUENCE [LARGE SCALE GENOMIC DNA]</scope>
    <source>
        <strain evidence="4">IBRC 10765</strain>
    </source>
</reference>
<protein>
    <submittedName>
        <fullName evidence="3">DUF6249 domain-containing protein</fullName>
    </submittedName>
</protein>
<accession>A0ABV7ZVE9</accession>
<evidence type="ECO:0000256" key="1">
    <source>
        <dbReference type="SAM" id="Phobius"/>
    </source>
</evidence>
<feature type="transmembrane region" description="Helical" evidence="1">
    <location>
        <begin position="97"/>
        <end position="122"/>
    </location>
</feature>